<dbReference type="InterPro" id="IPR027417">
    <property type="entry name" value="P-loop_NTPase"/>
</dbReference>
<evidence type="ECO:0000256" key="6">
    <source>
        <dbReference type="ARBA" id="ARBA00022679"/>
    </source>
</evidence>
<dbReference type="GO" id="GO:0004020">
    <property type="term" value="F:adenylylsulfate kinase activity"/>
    <property type="evidence" value="ECO:0007669"/>
    <property type="project" value="UniProtKB-EC"/>
</dbReference>
<keyword evidence="6" id="KW-0808">Transferase</keyword>
<dbReference type="InterPro" id="IPR011990">
    <property type="entry name" value="TPR-like_helical_dom_sf"/>
</dbReference>
<dbReference type="InterPro" id="IPR002885">
    <property type="entry name" value="PPR_rpt"/>
</dbReference>
<keyword evidence="10" id="KW-0067">ATP-binding</keyword>
<evidence type="ECO:0000256" key="8">
    <source>
        <dbReference type="ARBA" id="ARBA00022741"/>
    </source>
</evidence>
<dbReference type="Proteomes" id="UP000284706">
    <property type="component" value="Unassembled WGS sequence"/>
</dbReference>
<evidence type="ECO:0000313" key="18">
    <source>
        <dbReference type="Proteomes" id="UP000284706"/>
    </source>
</evidence>
<evidence type="ECO:0000256" key="14">
    <source>
        <dbReference type="PROSITE-ProRule" id="PRU00708"/>
    </source>
</evidence>
<dbReference type="CDD" id="cd02027">
    <property type="entry name" value="APSK"/>
    <property type="match status" value="1"/>
</dbReference>
<dbReference type="PROSITE" id="PS51375">
    <property type="entry name" value="PPR"/>
    <property type="match status" value="3"/>
</dbReference>
<evidence type="ECO:0000256" key="11">
    <source>
        <dbReference type="ARBA" id="ARBA00023192"/>
    </source>
</evidence>
<evidence type="ECO:0000259" key="15">
    <source>
        <dbReference type="Pfam" id="PF01583"/>
    </source>
</evidence>
<evidence type="ECO:0000256" key="2">
    <source>
        <dbReference type="ARBA" id="ARBA00004806"/>
    </source>
</evidence>
<dbReference type="EMBL" id="NHYE01005368">
    <property type="protein sequence ID" value="PPQ74038.1"/>
    <property type="molecule type" value="Genomic_DNA"/>
</dbReference>
<gene>
    <name evidence="17" type="ORF">CVT26_006941</name>
</gene>
<dbReference type="GO" id="GO:0005524">
    <property type="term" value="F:ATP binding"/>
    <property type="evidence" value="ECO:0007669"/>
    <property type="project" value="UniProtKB-KW"/>
</dbReference>
<evidence type="ECO:0000256" key="9">
    <source>
        <dbReference type="ARBA" id="ARBA00022777"/>
    </source>
</evidence>
<dbReference type="InterPro" id="IPR059117">
    <property type="entry name" value="APS_kinase_dom"/>
</dbReference>
<dbReference type="InterPro" id="IPR002891">
    <property type="entry name" value="APS"/>
</dbReference>
<comment type="similarity">
    <text evidence="3">Belongs to the APS kinase family.</text>
</comment>
<sequence length="675" mass="75103">MFLRAARRLLHSSSVSRNARPTSTDLTAKVMAAANSGHFAEALQGAARMKAAQIPPDMSTYNALMSLAGHHASWLFSWAIFDDILKFGLQPSPTTFAHLVDAQRDRPSVNLWSALDEMALAGVKPNVPIYSAIINCMVAQGNVEMALRVVVSMRRQGIIPEISTAQDVVILAAETGYSRLAIELATYFEDMAIRQLEGNAWISCLFSSARNLYVDGVLACWAKVINDLNVLPDEGVCLAVLNTAARHGFPDLASEVLRVLQLSDIDWQEYHFAALIEAFCRNNQIKEAFATLHIMRSNGITPIDNTTTYIYESIKHDVDKLDIAWSLIDELHASGDGVTTDALKVIIKASVFLGDLQRAIGVYKAFSDYGCEPDLETFRLLLQGCIAAHHRQLGDHLLSEMKQFKIKPDEGIYENMILLCLTQDVFEDAFFYLEEMKAAGYVPARKTYEALAGKCSSINDPRVDMILQEMREYEMATNIVFHPGSVSSLERTELLNQKGVTIWLTGLSASGKSTIACALEQHLLHLHKFTYRLDGDNVRFGLNKDLGFDERSRNENIRRIGEVAKLFTDAGCITITAFISPYRTDRDLARDLHNQASLPFIEVFVDAPLQVVEARDPKGLYKKARAGEIKEFTGVSAPYEAPSSPEIHIKTDQVELTEAVRMITAYLDRHGYIPS</sequence>
<comment type="pathway">
    <text evidence="2">Sulfur metabolism; hydrogen sulfide biosynthesis; sulfite from sulfate: step 2/3.</text>
</comment>
<feature type="domain" description="Pentatricopeptide repeat-containing protein-mitochondrial" evidence="16">
    <location>
        <begin position="234"/>
        <end position="366"/>
    </location>
</feature>
<feature type="repeat" description="PPR" evidence="14">
    <location>
        <begin position="57"/>
        <end position="91"/>
    </location>
</feature>
<dbReference type="Gene3D" id="1.25.40.10">
    <property type="entry name" value="Tetratricopeptide repeat domain"/>
    <property type="match status" value="5"/>
</dbReference>
<dbReference type="NCBIfam" id="TIGR00455">
    <property type="entry name" value="apsK"/>
    <property type="match status" value="1"/>
</dbReference>
<keyword evidence="11" id="KW-0198">Cysteine biosynthesis</keyword>
<organism evidence="17 18">
    <name type="scientific">Gymnopilus dilepis</name>
    <dbReference type="NCBI Taxonomy" id="231916"/>
    <lineage>
        <taxon>Eukaryota</taxon>
        <taxon>Fungi</taxon>
        <taxon>Dikarya</taxon>
        <taxon>Basidiomycota</taxon>
        <taxon>Agaricomycotina</taxon>
        <taxon>Agaricomycetes</taxon>
        <taxon>Agaricomycetidae</taxon>
        <taxon>Agaricales</taxon>
        <taxon>Agaricineae</taxon>
        <taxon>Hymenogastraceae</taxon>
        <taxon>Gymnopilus</taxon>
    </lineage>
</organism>
<feature type="repeat" description="PPR" evidence="14">
    <location>
        <begin position="126"/>
        <end position="160"/>
    </location>
</feature>
<feature type="repeat" description="PPR" evidence="14">
    <location>
        <begin position="268"/>
        <end position="302"/>
    </location>
</feature>
<evidence type="ECO:0000256" key="4">
    <source>
        <dbReference type="ARBA" id="ARBA00012121"/>
    </source>
</evidence>
<dbReference type="HAMAP" id="MF_00065">
    <property type="entry name" value="Adenylyl_sulf_kinase"/>
    <property type="match status" value="1"/>
</dbReference>
<keyword evidence="8" id="KW-0547">Nucleotide-binding</keyword>
<evidence type="ECO:0000256" key="1">
    <source>
        <dbReference type="ARBA" id="ARBA00001823"/>
    </source>
</evidence>
<dbReference type="Pfam" id="PF23276">
    <property type="entry name" value="TPR_24"/>
    <property type="match status" value="1"/>
</dbReference>
<dbReference type="GO" id="GO:0000103">
    <property type="term" value="P:sulfate assimilation"/>
    <property type="evidence" value="ECO:0007669"/>
    <property type="project" value="InterPro"/>
</dbReference>
<evidence type="ECO:0000256" key="10">
    <source>
        <dbReference type="ARBA" id="ARBA00022840"/>
    </source>
</evidence>
<evidence type="ECO:0000256" key="7">
    <source>
        <dbReference type="ARBA" id="ARBA00022737"/>
    </source>
</evidence>
<reference evidence="17 18" key="1">
    <citation type="journal article" date="2018" name="Evol. Lett.">
        <title>Horizontal gene cluster transfer increased hallucinogenic mushroom diversity.</title>
        <authorList>
            <person name="Reynolds H.T."/>
            <person name="Vijayakumar V."/>
            <person name="Gluck-Thaler E."/>
            <person name="Korotkin H.B."/>
            <person name="Matheny P.B."/>
            <person name="Slot J.C."/>
        </authorList>
    </citation>
    <scope>NUCLEOTIDE SEQUENCE [LARGE SCALE GENOMIC DNA]</scope>
    <source>
        <strain evidence="17 18">SRW20</strain>
    </source>
</reference>
<dbReference type="NCBIfam" id="TIGR00756">
    <property type="entry name" value="PPR"/>
    <property type="match status" value="2"/>
</dbReference>
<keyword evidence="18" id="KW-1185">Reference proteome</keyword>
<protein>
    <recommendedName>
        <fullName evidence="5">Adenylyl-sulfate kinase</fullName>
        <ecNumber evidence="4">2.7.1.25</ecNumber>
    </recommendedName>
    <alternativeName>
        <fullName evidence="13">ATP adenosine-5'-phosphosulfate 3'-phosphotransferase</fullName>
    </alternativeName>
    <alternativeName>
        <fullName evidence="12">Adenosine-5'-phosphosulfate kinase</fullName>
    </alternativeName>
</protein>
<keyword evidence="7" id="KW-0677">Repeat</keyword>
<evidence type="ECO:0000256" key="13">
    <source>
        <dbReference type="ARBA" id="ARBA00031464"/>
    </source>
</evidence>
<dbReference type="Gene3D" id="3.40.50.300">
    <property type="entry name" value="P-loop containing nucleotide triphosphate hydrolases"/>
    <property type="match status" value="1"/>
</dbReference>
<dbReference type="FunFam" id="3.40.50.300:FF:000212">
    <property type="entry name" value="Adenylyl-sulfate kinase"/>
    <property type="match status" value="1"/>
</dbReference>
<comment type="caution">
    <text evidence="17">The sequence shown here is derived from an EMBL/GenBank/DDBJ whole genome shotgun (WGS) entry which is preliminary data.</text>
</comment>
<dbReference type="GO" id="GO:0019344">
    <property type="term" value="P:cysteine biosynthetic process"/>
    <property type="evidence" value="ECO:0007669"/>
    <property type="project" value="UniProtKB-KW"/>
</dbReference>
<keyword evidence="9" id="KW-0418">Kinase</keyword>
<evidence type="ECO:0000256" key="12">
    <source>
        <dbReference type="ARBA" id="ARBA00029724"/>
    </source>
</evidence>
<evidence type="ECO:0000259" key="16">
    <source>
        <dbReference type="Pfam" id="PF23276"/>
    </source>
</evidence>
<comment type="catalytic activity">
    <reaction evidence="1">
        <text>adenosine 5'-phosphosulfate + ATP = 3'-phosphoadenylyl sulfate + ADP + H(+)</text>
        <dbReference type="Rhea" id="RHEA:24152"/>
        <dbReference type="ChEBI" id="CHEBI:15378"/>
        <dbReference type="ChEBI" id="CHEBI:30616"/>
        <dbReference type="ChEBI" id="CHEBI:58243"/>
        <dbReference type="ChEBI" id="CHEBI:58339"/>
        <dbReference type="ChEBI" id="CHEBI:456216"/>
        <dbReference type="EC" id="2.7.1.25"/>
    </reaction>
</comment>
<name>A0A409W6C9_9AGAR</name>
<proteinExistence type="inferred from homology"/>
<evidence type="ECO:0000313" key="17">
    <source>
        <dbReference type="EMBL" id="PPQ74038.1"/>
    </source>
</evidence>
<evidence type="ECO:0000256" key="5">
    <source>
        <dbReference type="ARBA" id="ARBA00018163"/>
    </source>
</evidence>
<accession>A0A409W6C9</accession>
<feature type="domain" description="APS kinase" evidence="15">
    <location>
        <begin position="498"/>
        <end position="650"/>
    </location>
</feature>
<dbReference type="STRING" id="231916.A0A409W6C9"/>
<evidence type="ECO:0000256" key="3">
    <source>
        <dbReference type="ARBA" id="ARBA00007008"/>
    </source>
</evidence>
<dbReference type="PANTHER" id="PTHR11055:SF1">
    <property type="entry name" value="PAPS SYNTHETASE, ISOFORM D"/>
    <property type="match status" value="1"/>
</dbReference>
<dbReference type="AlphaFoldDB" id="A0A409W6C9"/>
<dbReference type="NCBIfam" id="NF003013">
    <property type="entry name" value="PRK03846.1"/>
    <property type="match status" value="1"/>
</dbReference>
<dbReference type="Pfam" id="PF01583">
    <property type="entry name" value="APS_kinase"/>
    <property type="match status" value="1"/>
</dbReference>
<dbReference type="OrthoDB" id="185373at2759"/>
<dbReference type="SUPFAM" id="SSF52540">
    <property type="entry name" value="P-loop containing nucleoside triphosphate hydrolases"/>
    <property type="match status" value="1"/>
</dbReference>
<dbReference type="PANTHER" id="PTHR11055">
    <property type="entry name" value="BIFUNCTIONAL 3'-PHOSPHOADENOSINE 5'-PHOSPHOSULFATE SYNTHASE"/>
    <property type="match status" value="1"/>
</dbReference>
<dbReference type="Pfam" id="PF13812">
    <property type="entry name" value="PPR_3"/>
    <property type="match status" value="2"/>
</dbReference>
<dbReference type="InterPro" id="IPR057027">
    <property type="entry name" value="TPR_mt"/>
</dbReference>
<dbReference type="EC" id="2.7.1.25" evidence="4"/>
<dbReference type="InParanoid" id="A0A409W6C9"/>
<keyword evidence="11" id="KW-0028">Amino-acid biosynthesis</keyword>